<dbReference type="RefSeq" id="WP_228397638.1">
    <property type="nucleotide sequence ID" value="NZ_JADRCP010000001.1"/>
</dbReference>
<dbReference type="Proteomes" id="UP000807542">
    <property type="component" value="Unassembled WGS sequence"/>
</dbReference>
<gene>
    <name evidence="2" type="ORF">I2492_06105</name>
    <name evidence="1" type="ORF">I2493_06105</name>
</gene>
<protein>
    <recommendedName>
        <fullName evidence="5">Tip attachment protein J domain-containing protein</fullName>
    </recommendedName>
</protein>
<comment type="caution">
    <text evidence="2">The sequence shown here is derived from an EMBL/GenBank/DDBJ whole genome shotgun (WGS) entry which is preliminary data.</text>
</comment>
<dbReference type="AlphaFoldDB" id="A0A9D7AH30"/>
<sequence length="745" mass="80719">MGGKGGSKKVTVGYRYSWDIQSGLGRGPVNELVAISADKKNVFAGTEGQISASTTVAINKPNLFGGEDTGGEGGIQGLLEVQMGDANQLPSPRLSSIMSGLIPGFRGLVTTFYSGLISCYSASPKPWSFRVRRSTKGWDNGAPWYPEKALIRLSNPDAILENDDVLTDAQRANLRTIHAMNPAHILMECATNRDWGRGLTYDFIDLDSYRQAADVLFNEGFGLCFRYNRQDSLDSFIQQILDHIGAAQYADLETGKLHLALIRADYDPNQLPLFTLDNGIIEVQDDDNASSDNAVNEVVVTFHDPVTHTDGEARAQNLGSIASVGLISSSSDYKALPTYSLAARVAQRELEVGASGITRLVIQFDRRGSSLAPASCFRVSLPDRNISTMILRVGKIEEGDDGALTITAVQDVFGMPATVWSSGEQGNEWQPPNKTAQPVTQYQLLELPYLALVSSLSAADLNMITDSSCYLGVLASAPSATAINYLLQTSPRGGEWVVRGTGDWTDNVTLYAPVGVLDTVFPVSGADVALVVGMVALVDNEIIRIDEVDLLNQRITVGRGCGDSLPAPHAAGVVIWHIIDIESDNLEYIGGDIVDARLLTQTSVETLNPTLAPVISQQMAQRQARPYPPSNIKINDISWPTSVDDASEFVVSWSYRDRIMQADQLIDCLAGNIGPEPGVVYCLALVDDSQTVVWSAEAELDTQTLPYSTASSTGNENHQLQVWSRRAGLDSFYRYEVQMPPGKVI</sequence>
<name>A0A9D7AH30_9GAMM</name>
<dbReference type="EMBL" id="JADRCQ010000001">
    <property type="protein sequence ID" value="MBK5072582.1"/>
    <property type="molecule type" value="Genomic_DNA"/>
</dbReference>
<evidence type="ECO:0000313" key="1">
    <source>
        <dbReference type="EMBL" id="MBK5072582.1"/>
    </source>
</evidence>
<keyword evidence="4" id="KW-1185">Reference proteome</keyword>
<accession>A0A9D7AH30</accession>
<dbReference type="EMBL" id="JADRCP010000001">
    <property type="protein sequence ID" value="MBK5175891.1"/>
    <property type="molecule type" value="Genomic_DNA"/>
</dbReference>
<proteinExistence type="predicted"/>
<reference evidence="2 4" key="1">
    <citation type="submission" date="2020-11" db="EMBL/GenBank/DDBJ databases">
        <title>Insectihabitans protaetiae gen. nov. sp. nov. and Insectihabitans allomyrinae sp. nov., isolated from larvae of Protaetia brevitarsis seulensis and Allomyrina dichotoma, respectively.</title>
        <authorList>
            <person name="Lee S.D."/>
            <person name="Byeon Y.-S."/>
            <person name="Kim S.-M."/>
            <person name="Yang H.L."/>
            <person name="Kim I.S."/>
        </authorList>
    </citation>
    <scope>NUCLEOTIDE SEQUENCE</scope>
    <source>
        <strain evidence="2">CWB-B4</strain>
        <strain evidence="1 4">CWB-B43</strain>
    </source>
</reference>
<organism evidence="2 3">
    <name type="scientific">Limnobaculum xujianqingii</name>
    <dbReference type="NCBI Taxonomy" id="2738837"/>
    <lineage>
        <taxon>Bacteria</taxon>
        <taxon>Pseudomonadati</taxon>
        <taxon>Pseudomonadota</taxon>
        <taxon>Gammaproteobacteria</taxon>
        <taxon>Enterobacterales</taxon>
        <taxon>Budviciaceae</taxon>
        <taxon>Limnobaculum</taxon>
    </lineage>
</organism>
<evidence type="ECO:0000313" key="4">
    <source>
        <dbReference type="Proteomes" id="UP001296969"/>
    </source>
</evidence>
<evidence type="ECO:0000313" key="3">
    <source>
        <dbReference type="Proteomes" id="UP000807542"/>
    </source>
</evidence>
<evidence type="ECO:0000313" key="2">
    <source>
        <dbReference type="EMBL" id="MBK5175891.1"/>
    </source>
</evidence>
<dbReference type="Proteomes" id="UP001296969">
    <property type="component" value="Unassembled WGS sequence"/>
</dbReference>
<evidence type="ECO:0008006" key="5">
    <source>
        <dbReference type="Google" id="ProtNLM"/>
    </source>
</evidence>